<dbReference type="Proteomes" id="UP000027920">
    <property type="component" value="Unassembled WGS sequence"/>
</dbReference>
<dbReference type="SMART" id="SM00320">
    <property type="entry name" value="WD40"/>
    <property type="match status" value="4"/>
</dbReference>
<dbReference type="Gene3D" id="2.130.10.10">
    <property type="entry name" value="YVTN repeat-like/Quinoprotein amine dehydrogenase"/>
    <property type="match status" value="2"/>
</dbReference>
<feature type="domain" description="Nephrocystin 3-like N-terminal" evidence="3">
    <location>
        <begin position="150"/>
        <end position="318"/>
    </location>
</feature>
<dbReference type="SUPFAM" id="SSF52540">
    <property type="entry name" value="P-loop containing nucleoside triphosphate hydrolases"/>
    <property type="match status" value="1"/>
</dbReference>
<dbReference type="VEuPathDB" id="FungiDB:A1O9_00129"/>
<organism evidence="4 5">
    <name type="scientific">Exophiala aquamarina CBS 119918</name>
    <dbReference type="NCBI Taxonomy" id="1182545"/>
    <lineage>
        <taxon>Eukaryota</taxon>
        <taxon>Fungi</taxon>
        <taxon>Dikarya</taxon>
        <taxon>Ascomycota</taxon>
        <taxon>Pezizomycotina</taxon>
        <taxon>Eurotiomycetes</taxon>
        <taxon>Chaetothyriomycetidae</taxon>
        <taxon>Chaetothyriales</taxon>
        <taxon>Herpotrichiellaceae</taxon>
        <taxon>Exophiala</taxon>
    </lineage>
</organism>
<dbReference type="PANTHER" id="PTHR10039">
    <property type="entry name" value="AMELOGENIN"/>
    <property type="match status" value="1"/>
</dbReference>
<dbReference type="GeneID" id="25275081"/>
<dbReference type="EMBL" id="AMGV01000001">
    <property type="protein sequence ID" value="KEF62157.1"/>
    <property type="molecule type" value="Genomic_DNA"/>
</dbReference>
<dbReference type="Gene3D" id="3.40.50.300">
    <property type="entry name" value="P-loop containing nucleotide triphosphate hydrolases"/>
    <property type="match status" value="1"/>
</dbReference>
<evidence type="ECO:0000313" key="4">
    <source>
        <dbReference type="EMBL" id="KEF62157.1"/>
    </source>
</evidence>
<keyword evidence="5" id="KW-1185">Reference proteome</keyword>
<gene>
    <name evidence="4" type="ORF">A1O9_00129</name>
</gene>
<dbReference type="InterPro" id="IPR027417">
    <property type="entry name" value="P-loop_NTPase"/>
</dbReference>
<dbReference type="OrthoDB" id="4136622at2759"/>
<dbReference type="HOGENOM" id="CLU_001384_1_0_1"/>
<dbReference type="Pfam" id="PF22939">
    <property type="entry name" value="WHD_GPIID"/>
    <property type="match status" value="1"/>
</dbReference>
<feature type="domain" description="GPI inositol-deacylase winged helix" evidence="2">
    <location>
        <begin position="434"/>
        <end position="505"/>
    </location>
</feature>
<evidence type="ECO:0000256" key="1">
    <source>
        <dbReference type="ARBA" id="ARBA00022737"/>
    </source>
</evidence>
<name>A0A072PQX9_9EURO</name>
<dbReference type="PANTHER" id="PTHR10039:SF16">
    <property type="entry name" value="GPI INOSITOL-DEACYLASE"/>
    <property type="match status" value="1"/>
</dbReference>
<dbReference type="InterPro" id="IPR036322">
    <property type="entry name" value="WD40_repeat_dom_sf"/>
</dbReference>
<dbReference type="InterPro" id="IPR054471">
    <property type="entry name" value="GPIID_WHD"/>
</dbReference>
<proteinExistence type="predicted"/>
<evidence type="ECO:0000313" key="5">
    <source>
        <dbReference type="Proteomes" id="UP000027920"/>
    </source>
</evidence>
<accession>A0A072PQX9</accession>
<evidence type="ECO:0000259" key="3">
    <source>
        <dbReference type="Pfam" id="PF24883"/>
    </source>
</evidence>
<reference evidence="4 5" key="1">
    <citation type="submission" date="2013-03" db="EMBL/GenBank/DDBJ databases">
        <title>The Genome Sequence of Exophiala aquamarina CBS 119918.</title>
        <authorList>
            <consortium name="The Broad Institute Genomics Platform"/>
            <person name="Cuomo C."/>
            <person name="de Hoog S."/>
            <person name="Gorbushina A."/>
            <person name="Walker B."/>
            <person name="Young S.K."/>
            <person name="Zeng Q."/>
            <person name="Gargeya S."/>
            <person name="Fitzgerald M."/>
            <person name="Haas B."/>
            <person name="Abouelleil A."/>
            <person name="Allen A.W."/>
            <person name="Alvarado L."/>
            <person name="Arachchi H.M."/>
            <person name="Berlin A.M."/>
            <person name="Chapman S.B."/>
            <person name="Gainer-Dewar J."/>
            <person name="Goldberg J."/>
            <person name="Griggs A."/>
            <person name="Gujja S."/>
            <person name="Hansen M."/>
            <person name="Howarth C."/>
            <person name="Imamovic A."/>
            <person name="Ireland A."/>
            <person name="Larimer J."/>
            <person name="McCowan C."/>
            <person name="Murphy C."/>
            <person name="Pearson M."/>
            <person name="Poon T.W."/>
            <person name="Priest M."/>
            <person name="Roberts A."/>
            <person name="Saif S."/>
            <person name="Shea T."/>
            <person name="Sisk P."/>
            <person name="Sykes S."/>
            <person name="Wortman J."/>
            <person name="Nusbaum C."/>
            <person name="Birren B."/>
        </authorList>
    </citation>
    <scope>NUCLEOTIDE SEQUENCE [LARGE SCALE GENOMIC DNA]</scope>
    <source>
        <strain evidence="4 5">CBS 119918</strain>
    </source>
</reference>
<dbReference type="Pfam" id="PF24883">
    <property type="entry name" value="NPHP3_N"/>
    <property type="match status" value="1"/>
</dbReference>
<protein>
    <recommendedName>
        <fullName evidence="6">NACHT domain-containing protein</fullName>
    </recommendedName>
</protein>
<sequence>MLPMLKSTESLADLEPASRLLESLNEDFPRVADRVEIRSFFEMEKSKVLTKLDYVVPKHSALLNHKNELWYGLEADHRGMCKYDKPTELNYKTVRNALLATTEKFVKDYNHRNEAVQNKMLKSLSDFLDIPGPPEDEFEHHYQSCLTDKSCTWFTSGAPYRAWRDQKNHEANADSLIPNITLVEADPGAGKSVLAAQVINNLRSLNYECSYFFFDSQDRQTSNSSYLIRSLALQMALLSPSIRQSVLALHQDKTTISEDSDKSIWRKVFTNGIFKRRLDQQHYWVIDGLDECQQAATILEMVLRIDPDVRLRVLMTTRPGEIYREKLPVEKVTRLRLSKTDTFDSMCTYVEQRMRHLILPREEDRGAIIRSILDNADGSFLWVKLVLDDIMKATGPTQIESAINSIPKGMDRLYTGIVEGLKNEIPKEDIPALKAFLNWALCANPPLTVEELQAALGLERFHPFIDRMCEKTRNLIIIDHNKRVRAVHKTARTFLMTSGIESDFVTSSKDAHTRIATLLVEHLRLRLRNIRNADHLKVWYHEKAGLDNYALLYFSEHLRRTPPNHHDVFLKVAEFFNECGRSWIAGIATTGSLNPLIKASQNLRHWLQVRARSTPPLGELAGKTTQMQQLAVDLVRLVAKFGRHLLEFPGAMYQIVPSFVPRESVLSASNVRSRKGLKQISVTGLSNEKWDDRLCSMFYQGSTCTAVASGPHNFAVALKNGTVHIYDNNTLQISTIVRHGAVVKLLKYDETGLTLLSAGFRRVRMWMAVGGAQMWEVAVRDPLLAVEFIEDNRTIISVSSQHRLTKRDAATGIEIGVVERRLNLESEEKEGALPLFRRELQYAEFSAQAAMLATMQRERPIQITDIEDRYDIGIVELEMSDDGDYSTFEQPITAMTFCANIDVALLAAAYRDGTLAVFDRDLGLIEKRGDSRAISLLAGSPNGLTLAAATVEGVITLYDFEQLIPLHILFTSSIENIRSLVFSGDGQRIVDIRDRQANLWAPAALVARVKEDSDSISESTLSPTIATSDWTGLKDGVGEITAVLPITNSDRFFCGREDGSIVIRSTTNPTQQDLLYTGPDKLWVGKLVWKSKNRVLTSISGTSTVTVLALTAEWSVSAVLLRHSFLDPVLQVLFQDTTECLRMVVVTTRTVSLWFAECHLTDQCTLTQMIIKPFDGDGIFVKDASDPIVASQYLTLVEPEKLRNYSWQDLGDVGSRKPISFCQTTSGSPQESTQGHQERIITFDRATSLSGGSHKILLRSVSSSNTALSPSASTPNKAPFRKRWVLDIAQANSAAAESLAEPTSTPGIGAHAQLLPISHVIEHVIGIRDQGKQLIFLSKTLWVCSYDLGLPSNVPKPSFSRSPSRSRHGIEYTRHLFIPDDWISSNYSNATSELLFVLGGVGDDCLIFVKKHEVAVIRFPFSYAEKIQLP</sequence>
<dbReference type="RefSeq" id="XP_013264747.1">
    <property type="nucleotide sequence ID" value="XM_013409293.1"/>
</dbReference>
<dbReference type="InterPro" id="IPR001680">
    <property type="entry name" value="WD40_rpt"/>
</dbReference>
<comment type="caution">
    <text evidence="4">The sequence shown here is derived from an EMBL/GenBank/DDBJ whole genome shotgun (WGS) entry which is preliminary data.</text>
</comment>
<dbReference type="InterPro" id="IPR015943">
    <property type="entry name" value="WD40/YVTN_repeat-like_dom_sf"/>
</dbReference>
<evidence type="ECO:0008006" key="6">
    <source>
        <dbReference type="Google" id="ProtNLM"/>
    </source>
</evidence>
<keyword evidence="1" id="KW-0677">Repeat</keyword>
<dbReference type="InterPro" id="IPR056884">
    <property type="entry name" value="NPHP3-like_N"/>
</dbReference>
<dbReference type="SUPFAM" id="SSF50978">
    <property type="entry name" value="WD40 repeat-like"/>
    <property type="match status" value="1"/>
</dbReference>
<evidence type="ECO:0000259" key="2">
    <source>
        <dbReference type="Pfam" id="PF22939"/>
    </source>
</evidence>